<reference evidence="1" key="1">
    <citation type="submission" date="2021-06" db="EMBL/GenBank/DDBJ databases">
        <authorList>
            <person name="Kallberg Y."/>
            <person name="Tangrot J."/>
            <person name="Rosling A."/>
        </authorList>
    </citation>
    <scope>NUCLEOTIDE SEQUENCE</scope>
    <source>
        <strain evidence="1">28 12/20/2015</strain>
    </source>
</reference>
<dbReference type="EMBL" id="CAJVPW010036736">
    <property type="protein sequence ID" value="CAG8738369.1"/>
    <property type="molecule type" value="Genomic_DNA"/>
</dbReference>
<protein>
    <submittedName>
        <fullName evidence="1">16552_t:CDS:1</fullName>
    </submittedName>
</protein>
<keyword evidence="2" id="KW-1185">Reference proteome</keyword>
<evidence type="ECO:0000313" key="1">
    <source>
        <dbReference type="EMBL" id="CAG8738369.1"/>
    </source>
</evidence>
<feature type="non-terminal residue" evidence="1">
    <location>
        <position position="44"/>
    </location>
</feature>
<feature type="non-terminal residue" evidence="1">
    <location>
        <position position="1"/>
    </location>
</feature>
<gene>
    <name evidence="1" type="ORF">SPELUC_LOCUS13610</name>
</gene>
<name>A0ACA9Q896_9GLOM</name>
<proteinExistence type="predicted"/>
<dbReference type="Proteomes" id="UP000789366">
    <property type="component" value="Unassembled WGS sequence"/>
</dbReference>
<sequence>SNAEYNTDNTDIDHVSDSNVQEISESSTSITRRKAIEKPEDKPS</sequence>
<organism evidence="1 2">
    <name type="scientific">Cetraspora pellucida</name>
    <dbReference type="NCBI Taxonomy" id="1433469"/>
    <lineage>
        <taxon>Eukaryota</taxon>
        <taxon>Fungi</taxon>
        <taxon>Fungi incertae sedis</taxon>
        <taxon>Mucoromycota</taxon>
        <taxon>Glomeromycotina</taxon>
        <taxon>Glomeromycetes</taxon>
        <taxon>Diversisporales</taxon>
        <taxon>Gigasporaceae</taxon>
        <taxon>Cetraspora</taxon>
    </lineage>
</organism>
<evidence type="ECO:0000313" key="2">
    <source>
        <dbReference type="Proteomes" id="UP000789366"/>
    </source>
</evidence>
<comment type="caution">
    <text evidence="1">The sequence shown here is derived from an EMBL/GenBank/DDBJ whole genome shotgun (WGS) entry which is preliminary data.</text>
</comment>
<accession>A0ACA9Q896</accession>